<dbReference type="Gene3D" id="2.60.40.2810">
    <property type="match status" value="7"/>
</dbReference>
<keyword evidence="2" id="KW-0812">Transmembrane</keyword>
<dbReference type="InterPro" id="IPR047589">
    <property type="entry name" value="DUF11_rpt"/>
</dbReference>
<dbReference type="NCBIfam" id="NF012211">
    <property type="entry name" value="tand_rpt_95"/>
    <property type="match status" value="12"/>
</dbReference>
<dbReference type="Gene3D" id="2.60.40.3440">
    <property type="match status" value="5"/>
</dbReference>
<keyword evidence="6" id="KW-1185">Reference proteome</keyword>
<dbReference type="NCBIfam" id="TIGR01451">
    <property type="entry name" value="B_ant_repeat"/>
    <property type="match status" value="1"/>
</dbReference>
<feature type="region of interest" description="Disordered" evidence="1">
    <location>
        <begin position="1512"/>
        <end position="1533"/>
    </location>
</feature>
<evidence type="ECO:0000256" key="3">
    <source>
        <dbReference type="SAM" id="SignalP"/>
    </source>
</evidence>
<evidence type="ECO:0000313" key="6">
    <source>
        <dbReference type="Proteomes" id="UP000637628"/>
    </source>
</evidence>
<reference evidence="5 6" key="1">
    <citation type="submission" date="2021-01" db="EMBL/GenBank/DDBJ databases">
        <title>Whole genome shotgun sequence of Actinoplanes durhamensis NBRC 14914.</title>
        <authorList>
            <person name="Komaki H."/>
            <person name="Tamura T."/>
        </authorList>
    </citation>
    <scope>NUCLEOTIDE SEQUENCE [LARGE SCALE GENOMIC DNA]</scope>
    <source>
        <strain evidence="5 6">NBRC 14914</strain>
    </source>
</reference>
<feature type="signal peptide" evidence="3">
    <location>
        <begin position="1"/>
        <end position="18"/>
    </location>
</feature>
<feature type="domain" description="DUF11" evidence="4">
    <location>
        <begin position="341"/>
        <end position="444"/>
    </location>
</feature>
<proteinExistence type="predicted"/>
<dbReference type="PANTHER" id="PTHR34720">
    <property type="entry name" value="MICROCYSTIN DEPENDENT PROTEIN"/>
    <property type="match status" value="1"/>
</dbReference>
<dbReference type="PANTHER" id="PTHR34720:SF9">
    <property type="entry name" value="BLR4714 PROTEIN"/>
    <property type="match status" value="1"/>
</dbReference>
<dbReference type="EMBL" id="BOML01000010">
    <property type="protein sequence ID" value="GID99753.1"/>
    <property type="molecule type" value="Genomic_DNA"/>
</dbReference>
<evidence type="ECO:0000259" key="4">
    <source>
        <dbReference type="Pfam" id="PF01345"/>
    </source>
</evidence>
<accession>A0ABQ3YQE0</accession>
<gene>
    <name evidence="5" type="ORF">Adu01nite_11040</name>
</gene>
<keyword evidence="2" id="KW-0472">Membrane</keyword>
<keyword evidence="3" id="KW-0732">Signal</keyword>
<feature type="chain" id="PRO_5047479188" description="DUF11 domain-containing protein" evidence="3">
    <location>
        <begin position="19"/>
        <end position="1728"/>
    </location>
</feature>
<dbReference type="Pfam" id="PF01345">
    <property type="entry name" value="DUF11"/>
    <property type="match status" value="1"/>
</dbReference>
<dbReference type="Pfam" id="PF17963">
    <property type="entry name" value="Big_9"/>
    <property type="match status" value="12"/>
</dbReference>
<feature type="transmembrane region" description="Helical" evidence="2">
    <location>
        <begin position="1699"/>
        <end position="1719"/>
    </location>
</feature>
<protein>
    <recommendedName>
        <fullName evidence="4">DUF11 domain-containing protein</fullName>
    </recommendedName>
</protein>
<organism evidence="5 6">
    <name type="scientific">Paractinoplanes durhamensis</name>
    <dbReference type="NCBI Taxonomy" id="113563"/>
    <lineage>
        <taxon>Bacteria</taxon>
        <taxon>Bacillati</taxon>
        <taxon>Actinomycetota</taxon>
        <taxon>Actinomycetes</taxon>
        <taxon>Micromonosporales</taxon>
        <taxon>Micromonosporaceae</taxon>
        <taxon>Paractinoplanes</taxon>
    </lineage>
</organism>
<evidence type="ECO:0000256" key="2">
    <source>
        <dbReference type="SAM" id="Phobius"/>
    </source>
</evidence>
<comment type="caution">
    <text evidence="5">The sequence shown here is derived from an EMBL/GenBank/DDBJ whole genome shotgun (WGS) entry which is preliminary data.</text>
</comment>
<name>A0ABQ3YQE0_9ACTN</name>
<dbReference type="Proteomes" id="UP000637628">
    <property type="component" value="Unassembled WGS sequence"/>
</dbReference>
<sequence length="1728" mass="174562">MAFALLLAATTFATQATAASITTPFTSRFDVNANGSILLRGNSNLTCPTANANCGPARNASGATLNNNDFAMVYTDADGSSATFNDSTATITMPPGSTVLFAGLYWGANSSAATRNQVLLSTPAVAGWQPVTSSSLYASGGNYQGFADVTALMAGNGVYGVANIQAAVGAGQYAGWALAIAYRNPAEDMRSLRIYDGFGKIDSGTLNIPITGFETPHAGTVHAKIGTVAYEGDLGTPGDSLQVDGQAVHDTANLANNFFNSTVSESGGLVTDRDPGYPNTLGFDVDQVDASGLFSNGQLSTTLTLTTAGDAYYPGVLTFSIDLYAPKITTTTTGTDVNGGDLLPGDVLEYRIAVRNDGSDTADDLALADAVPPYTTYVPGSLTVRGSGVTDATGDDDGWFSAGTANWKLGSIPYLGTAYVTFRVTVDVGAPAGYAITNLVNVSYSGHTTSVAVAALGGSVATPVLQPHADRAATLAVSPAFVQRAATPATVTYMATVANVPGSDLEPAAKAVLTLPAGITPGTLPGGCTAAGQEITCALGPLIAGSSASVPIPALVDSTAAAGAVASLAADGSGADGSAGNDTATATLAVNSPPVAVADTATTTNGVPVTVPVLDDDADPDDARNTLTVSITGGPAHGAALVEADQSITYTPGLGWAGADPLTYRVSDPYGGTATATLTVTTANAGPTAVDDARSTYWNTPVTLAVLGNDSDPNPADTLTVTGITQPAPAEGVVTFTGNSVTFTPTSTFHGRTSFDYTITDGRGGTGTATVVVDVANALPTAADDVLTAPAGANSHLLQVLLNDSDPNGDHLTVTGVGAADHGTVAYLPGGVLYTAPAGFAGDATFTYTIDDGNSGTALATVTVTVANAPPAAPDFPLTTGYRDAVTIDPLHWITDPNGDPLRISGTTDPAHGLVTRETTGELTYLPDVAFSGTDTFTYTIDDGKGGTDTGTVTVVVANGVAVARADAATAAGGTPVVIAVLANDDDDPNGDPLTVTVDSPPTHGSTAVGADRRITYSPAIGWFGADTFHYRLDDGHGGIVGATVTVTAVNTAPVARPDTVTTDTNTAVMVTPASNDSDPNHDPISLDVVGTGGHGTVVDNHDGTLTYTPATGFYGVDSFLYSIRDPAGLTASAIVTVTVRNAPPVAADDTFRVRPDVPTPLDLLANDSDPNTGQHLSVASAGPVAKGTRAIAADGTVVYRAAAGSIGPDGFTYVLTDDLGRSDTADVTITIDGRPRAVDDTATTGSAAPVDIPVLGNDSDPEAQTLTVTAVTDPGGGIALINPDGTVGYVPDNGFFGTDTFGYTIRDPIGNTASAQVSVQVANAAPEARPDQAAGLGDRTLVVDVLANDDDPNPGQTLTIESVGTPAHGTATISTNKVRFIPKDGWTGRDNFPYRINDGHGGVSASTVTVLISDGTPVAVADRASTPYRTPITVKVLANDLDPAGTLTIVSVTAPDNGTTSSTADTVTYTPPDGFGGVATFSYDARDDNGHRTSAEVTVAVGAPPRVPDRAATAAPGGSVKVPLPRTEQGGRPVTVITVGKPVHGTATLNADGTVTYTPEPGFTGVDTFTYDAVDADGNVATASVIVTVTEPPIANQPPIADADTVTMAAGDTVELRPTLNDSDPDGDPVTIVKLGKAEHGSIRAGAHDTVLYQTDQDGEDVFDYTIADGRGGLATTTVTIHVRELATLPITGSDALVLLRAGLLAIAVGGVIYWVGLPGRPRPQKA</sequence>
<keyword evidence="2" id="KW-1133">Transmembrane helix</keyword>
<evidence type="ECO:0000256" key="1">
    <source>
        <dbReference type="SAM" id="MobiDB-lite"/>
    </source>
</evidence>
<dbReference type="InterPro" id="IPR001434">
    <property type="entry name" value="OmcB-like_DUF11"/>
</dbReference>
<evidence type="ECO:0000313" key="5">
    <source>
        <dbReference type="EMBL" id="GID99753.1"/>
    </source>
</evidence>